<evidence type="ECO:0000259" key="2">
    <source>
        <dbReference type="Pfam" id="PF17118"/>
    </source>
</evidence>
<dbReference type="RefSeq" id="WP_072936369.1">
    <property type="nucleotide sequence ID" value="NZ_FQUG01000011.1"/>
</dbReference>
<dbReference type="OrthoDB" id="1664405at2"/>
<reference evidence="3 4" key="1">
    <citation type="submission" date="2016-11" db="EMBL/GenBank/DDBJ databases">
        <authorList>
            <person name="Jaros S."/>
            <person name="Januszkiewicz K."/>
            <person name="Wedrychowicz H."/>
        </authorList>
    </citation>
    <scope>NUCLEOTIDE SEQUENCE [LARGE SCALE GENOMIC DNA]</scope>
    <source>
        <strain evidence="3 4">DSM 10502</strain>
    </source>
</reference>
<sequence>MEKKKLFAAVLAMLVLCLTLAGCGGKKEDPETSIKVYTKALLHEDDEALKKVGMKKEDVHKELRDGFADGFLSTSGGYYTREQANRIAESYIKKLKKVDIGTYGAKVDGDTATVELSVSQIDMTPLNDASLIRRLQRELVKHKEIKTREQKLDFATDFLAKTVEELNVTGAKSIVVECKYDGKVRMWVPKDPEKFKADLDEALVKG</sequence>
<keyword evidence="4" id="KW-1185">Reference proteome</keyword>
<dbReference type="Proteomes" id="UP000184404">
    <property type="component" value="Unassembled WGS sequence"/>
</dbReference>
<accession>A0A1M5ABZ0</accession>
<dbReference type="AlphaFoldDB" id="A0A1M5ABZ0"/>
<organism evidence="3 4">
    <name type="scientific">Schwartzia succinivorans DSM 10502</name>
    <dbReference type="NCBI Taxonomy" id="1123243"/>
    <lineage>
        <taxon>Bacteria</taxon>
        <taxon>Bacillati</taxon>
        <taxon>Bacillota</taxon>
        <taxon>Negativicutes</taxon>
        <taxon>Selenomonadales</taxon>
        <taxon>Selenomonadaceae</taxon>
        <taxon>Schwartzia</taxon>
    </lineage>
</organism>
<keyword evidence="1" id="KW-0732">Signal</keyword>
<feature type="chain" id="PRO_5038872981" description="DUF5105 domain-containing protein" evidence="1">
    <location>
        <begin position="22"/>
        <end position="206"/>
    </location>
</feature>
<feature type="signal peptide" evidence="1">
    <location>
        <begin position="1"/>
        <end position="21"/>
    </location>
</feature>
<gene>
    <name evidence="3" type="ORF">SAMN02745190_02260</name>
</gene>
<evidence type="ECO:0000313" key="3">
    <source>
        <dbReference type="EMBL" id="SHF27412.1"/>
    </source>
</evidence>
<dbReference type="PROSITE" id="PS51257">
    <property type="entry name" value="PROKAR_LIPOPROTEIN"/>
    <property type="match status" value="1"/>
</dbReference>
<protein>
    <recommendedName>
        <fullName evidence="2">DUF5105 domain-containing protein</fullName>
    </recommendedName>
</protein>
<evidence type="ECO:0000313" key="4">
    <source>
        <dbReference type="Proteomes" id="UP000184404"/>
    </source>
</evidence>
<dbReference type="InterPro" id="IPR031343">
    <property type="entry name" value="DUF5105"/>
</dbReference>
<dbReference type="EMBL" id="FQUG01000011">
    <property type="protein sequence ID" value="SHF27412.1"/>
    <property type="molecule type" value="Genomic_DNA"/>
</dbReference>
<proteinExistence type="predicted"/>
<dbReference type="STRING" id="1123243.SAMN02745190_02260"/>
<dbReference type="Pfam" id="PF17118">
    <property type="entry name" value="DUF5105"/>
    <property type="match status" value="1"/>
</dbReference>
<evidence type="ECO:0000256" key="1">
    <source>
        <dbReference type="SAM" id="SignalP"/>
    </source>
</evidence>
<name>A0A1M5ABZ0_9FIRM</name>
<feature type="domain" description="DUF5105" evidence="2">
    <location>
        <begin position="23"/>
        <end position="170"/>
    </location>
</feature>